<dbReference type="EMBL" id="CP036525">
    <property type="protein sequence ID" value="QDT04333.1"/>
    <property type="molecule type" value="Genomic_DNA"/>
</dbReference>
<dbReference type="OrthoDB" id="3174166at2"/>
<dbReference type="RefSeq" id="WP_145169908.1">
    <property type="nucleotide sequence ID" value="NZ_CP036525.1"/>
</dbReference>
<evidence type="ECO:0000313" key="4">
    <source>
        <dbReference type="Proteomes" id="UP000318538"/>
    </source>
</evidence>
<accession>A0A517NB31</accession>
<organism evidence="3 4">
    <name type="scientific">Rubripirellula lacrimiformis</name>
    <dbReference type="NCBI Taxonomy" id="1930273"/>
    <lineage>
        <taxon>Bacteria</taxon>
        <taxon>Pseudomonadati</taxon>
        <taxon>Planctomycetota</taxon>
        <taxon>Planctomycetia</taxon>
        <taxon>Pirellulales</taxon>
        <taxon>Pirellulaceae</taxon>
        <taxon>Rubripirellula</taxon>
    </lineage>
</organism>
<keyword evidence="2" id="KW-1133">Transmembrane helix</keyword>
<feature type="compositionally biased region" description="Low complexity" evidence="1">
    <location>
        <begin position="423"/>
        <end position="435"/>
    </location>
</feature>
<feature type="transmembrane region" description="Helical" evidence="2">
    <location>
        <begin position="113"/>
        <end position="133"/>
    </location>
</feature>
<feature type="region of interest" description="Disordered" evidence="1">
    <location>
        <begin position="67"/>
        <end position="98"/>
    </location>
</feature>
<protein>
    <submittedName>
        <fullName evidence="3">Uncharacterized protein</fullName>
    </submittedName>
</protein>
<feature type="region of interest" description="Disordered" evidence="1">
    <location>
        <begin position="402"/>
        <end position="444"/>
    </location>
</feature>
<keyword evidence="2" id="KW-0812">Transmembrane</keyword>
<keyword evidence="4" id="KW-1185">Reference proteome</keyword>
<keyword evidence="2" id="KW-0472">Membrane</keyword>
<dbReference type="AlphaFoldDB" id="A0A517NB31"/>
<proteinExistence type="predicted"/>
<sequence length="549" mass="59275">MTQTIEIKCPKCGLMLRLPQPRGRSQVVCPKCQRKIGLSAEGKVISAAQLDEFANLPAPVVAKAAPSRPKNFTAAPAPVRPQVETSPKPPPGTFHAPLNLRPARKTPAWVKKLIVPSICLALTMIAAAVLYSYRDSIPLAKYLPIESIVASIPLMDSHEKVLNELGDVSDSSVELLRSLRDANGPGDEQAMSKAVVSLVRMKDRCEDLRRRAVALPPASESQWVSLMEWMESKSEAKKQELKTSVDNTPTRTPSRVAQSAAFRQAAIDLMFALSDAGDTIRSAWKPIPEPTSREETIEYEALMAKRSIWQAVVSAESEADYLAIADAYEAAADQLDALLPRLEKLAPNKAMYSVGSPYFGESLSLDSGIAFGLQPLEKQFGDLDQSAVDRYSISLSRLTQVGTPGGYGDSMVGGPPPGGPGRPGSRSGPNGSGRPVYAPPPGFHSVPLEERIERAIRGIRAHHPIDRTVLIKVDNRVDGPEGDKLVDSLEQAVQARGSASFGFGTTGLIALFGPMTVQATADAVDWADVLSIDENQRMIHVRTKPKLPE</sequence>
<evidence type="ECO:0000256" key="2">
    <source>
        <dbReference type="SAM" id="Phobius"/>
    </source>
</evidence>
<evidence type="ECO:0000256" key="1">
    <source>
        <dbReference type="SAM" id="MobiDB-lite"/>
    </source>
</evidence>
<gene>
    <name evidence="3" type="ORF">K227x_27230</name>
</gene>
<reference evidence="3 4" key="1">
    <citation type="submission" date="2019-02" db="EMBL/GenBank/DDBJ databases">
        <title>Deep-cultivation of Planctomycetes and their phenomic and genomic characterization uncovers novel biology.</title>
        <authorList>
            <person name="Wiegand S."/>
            <person name="Jogler M."/>
            <person name="Boedeker C."/>
            <person name="Pinto D."/>
            <person name="Vollmers J."/>
            <person name="Rivas-Marin E."/>
            <person name="Kohn T."/>
            <person name="Peeters S.H."/>
            <person name="Heuer A."/>
            <person name="Rast P."/>
            <person name="Oberbeckmann S."/>
            <person name="Bunk B."/>
            <person name="Jeske O."/>
            <person name="Meyerdierks A."/>
            <person name="Storesund J.E."/>
            <person name="Kallscheuer N."/>
            <person name="Luecker S."/>
            <person name="Lage O.M."/>
            <person name="Pohl T."/>
            <person name="Merkel B.J."/>
            <person name="Hornburger P."/>
            <person name="Mueller R.-W."/>
            <person name="Bruemmer F."/>
            <person name="Labrenz M."/>
            <person name="Spormann A.M."/>
            <person name="Op den Camp H."/>
            <person name="Overmann J."/>
            <person name="Amann R."/>
            <person name="Jetten M.S.M."/>
            <person name="Mascher T."/>
            <person name="Medema M.H."/>
            <person name="Devos D.P."/>
            <person name="Kaster A.-K."/>
            <person name="Ovreas L."/>
            <person name="Rohde M."/>
            <person name="Galperin M.Y."/>
            <person name="Jogler C."/>
        </authorList>
    </citation>
    <scope>NUCLEOTIDE SEQUENCE [LARGE SCALE GENOMIC DNA]</scope>
    <source>
        <strain evidence="3 4">K22_7</strain>
    </source>
</reference>
<dbReference type="Proteomes" id="UP000318538">
    <property type="component" value="Chromosome"/>
</dbReference>
<dbReference type="KEGG" id="rlc:K227x_27230"/>
<evidence type="ECO:0000313" key="3">
    <source>
        <dbReference type="EMBL" id="QDT04333.1"/>
    </source>
</evidence>
<name>A0A517NB31_9BACT</name>